<feature type="chain" id="PRO_5007132647" description="Lipoprotein" evidence="1">
    <location>
        <begin position="29"/>
        <end position="148"/>
    </location>
</feature>
<feature type="signal peptide" evidence="1">
    <location>
        <begin position="1"/>
        <end position="28"/>
    </location>
</feature>
<evidence type="ECO:0000313" key="2">
    <source>
        <dbReference type="EMBL" id="KWT70256.1"/>
    </source>
</evidence>
<keyword evidence="1" id="KW-0732">Signal</keyword>
<dbReference type="EMBL" id="LMTR01000033">
    <property type="protein sequence ID" value="KWT70256.1"/>
    <property type="molecule type" value="Genomic_DNA"/>
</dbReference>
<name>A0A109BK15_HYPSL</name>
<organism evidence="2 3">
    <name type="scientific">Hyphomicrobium sulfonivorans</name>
    <dbReference type="NCBI Taxonomy" id="121290"/>
    <lineage>
        <taxon>Bacteria</taxon>
        <taxon>Pseudomonadati</taxon>
        <taxon>Pseudomonadota</taxon>
        <taxon>Alphaproteobacteria</taxon>
        <taxon>Hyphomicrobiales</taxon>
        <taxon>Hyphomicrobiaceae</taxon>
        <taxon>Hyphomicrobium</taxon>
    </lineage>
</organism>
<sequence>MPMPWLFIRTVGKLCMVGALTISGAGCAAVHDLSGAPRAGYQTNGSYVLSAQDQGLGCRELTERKASLQTQLNELPAKAMQQMQELPKTVVSAWARLTGSTDQGVPALAQYNEAKAEAAAVNASLEQKGCEAGYYGIETAGIQPHNAE</sequence>
<keyword evidence="3" id="KW-1185">Reference proteome</keyword>
<gene>
    <name evidence="2" type="ORF">APY04_1081</name>
</gene>
<accession>A0A109BK15</accession>
<dbReference type="RefSeq" id="WP_157066627.1">
    <property type="nucleotide sequence ID" value="NZ_JAEFBX010000005.1"/>
</dbReference>
<evidence type="ECO:0000313" key="3">
    <source>
        <dbReference type="Proteomes" id="UP000059074"/>
    </source>
</evidence>
<dbReference type="Proteomes" id="UP000059074">
    <property type="component" value="Unassembled WGS sequence"/>
</dbReference>
<dbReference type="AlphaFoldDB" id="A0A109BK15"/>
<comment type="caution">
    <text evidence="2">The sequence shown here is derived from an EMBL/GenBank/DDBJ whole genome shotgun (WGS) entry which is preliminary data.</text>
</comment>
<protein>
    <recommendedName>
        <fullName evidence="4">Lipoprotein</fullName>
    </recommendedName>
</protein>
<evidence type="ECO:0008006" key="4">
    <source>
        <dbReference type="Google" id="ProtNLM"/>
    </source>
</evidence>
<reference evidence="2 3" key="1">
    <citation type="submission" date="2015-10" db="EMBL/GenBank/DDBJ databases">
        <title>Transcriptomic analysis of a linuron degrading triple-species bacterial consortium.</title>
        <authorList>
            <person name="Albers P."/>
        </authorList>
    </citation>
    <scope>NUCLEOTIDE SEQUENCE [LARGE SCALE GENOMIC DNA]</scope>
    <source>
        <strain evidence="2 3">WDL6</strain>
    </source>
</reference>
<dbReference type="PATRIC" id="fig|121290.4.peg.2282"/>
<proteinExistence type="predicted"/>
<evidence type="ECO:0000256" key="1">
    <source>
        <dbReference type="SAM" id="SignalP"/>
    </source>
</evidence>